<proteinExistence type="predicted"/>
<keyword evidence="2" id="KW-1185">Reference proteome</keyword>
<reference evidence="1" key="1">
    <citation type="submission" date="2025-08" db="UniProtKB">
        <authorList>
            <consortium name="Ensembl"/>
        </authorList>
    </citation>
    <scope>IDENTIFICATION</scope>
</reference>
<dbReference type="InParanoid" id="A0A672LBI2"/>
<accession>A0A672LBI2</accession>
<name>A0A672LBI2_SINGR</name>
<dbReference type="Proteomes" id="UP000472262">
    <property type="component" value="Unassembled WGS sequence"/>
</dbReference>
<dbReference type="Gene3D" id="1.10.533.10">
    <property type="entry name" value="Death Domain, Fas"/>
    <property type="match status" value="1"/>
</dbReference>
<sequence>TPSPHLLNKSTPSIRVSLVEPIADDMKPLIGDEKYLTILNSETPQDKMRKLLNFLTTTKLKDKLYQSLLKNELISCGTPVSKAVKE</sequence>
<protein>
    <recommendedName>
        <fullName evidence="3">CARD domain-containing protein</fullName>
    </recommendedName>
</protein>
<dbReference type="InterPro" id="IPR011029">
    <property type="entry name" value="DEATH-like_dom_sf"/>
</dbReference>
<dbReference type="Ensembl" id="ENSSGRT00000023523.1">
    <property type="protein sequence ID" value="ENSSGRP00000021794.1"/>
    <property type="gene ID" value="ENSSGRG00000013021.1"/>
</dbReference>
<organism evidence="1 2">
    <name type="scientific">Sinocyclocheilus grahami</name>
    <name type="common">Dianchi golden-line fish</name>
    <name type="synonym">Barbus grahami</name>
    <dbReference type="NCBI Taxonomy" id="75366"/>
    <lineage>
        <taxon>Eukaryota</taxon>
        <taxon>Metazoa</taxon>
        <taxon>Chordata</taxon>
        <taxon>Craniata</taxon>
        <taxon>Vertebrata</taxon>
        <taxon>Euteleostomi</taxon>
        <taxon>Actinopterygii</taxon>
        <taxon>Neopterygii</taxon>
        <taxon>Teleostei</taxon>
        <taxon>Ostariophysi</taxon>
        <taxon>Cypriniformes</taxon>
        <taxon>Cyprinidae</taxon>
        <taxon>Cyprininae</taxon>
        <taxon>Sinocyclocheilus</taxon>
    </lineage>
</organism>
<dbReference type="AlphaFoldDB" id="A0A672LBI2"/>
<evidence type="ECO:0000313" key="2">
    <source>
        <dbReference type="Proteomes" id="UP000472262"/>
    </source>
</evidence>
<evidence type="ECO:0000313" key="1">
    <source>
        <dbReference type="Ensembl" id="ENSSGRP00000021794.1"/>
    </source>
</evidence>
<evidence type="ECO:0008006" key="3">
    <source>
        <dbReference type="Google" id="ProtNLM"/>
    </source>
</evidence>
<reference evidence="1" key="2">
    <citation type="submission" date="2025-09" db="UniProtKB">
        <authorList>
            <consortium name="Ensembl"/>
        </authorList>
    </citation>
    <scope>IDENTIFICATION</scope>
</reference>